<dbReference type="RefSeq" id="XP_016459881.1">
    <property type="nucleotide sequence ID" value="XM_016604395.2"/>
</dbReference>
<evidence type="ECO:0000256" key="2">
    <source>
        <dbReference type="ARBA" id="ARBA00023125"/>
    </source>
</evidence>
<evidence type="ECO:0000256" key="1">
    <source>
        <dbReference type="ARBA" id="ARBA00023015"/>
    </source>
</evidence>
<dbReference type="AlphaFoldDB" id="A0A1S3Z663"/>
<evidence type="ECO:0000256" key="4">
    <source>
        <dbReference type="ARBA" id="ARBA00023242"/>
    </source>
</evidence>
<dbReference type="InterPro" id="IPR036093">
    <property type="entry name" value="NAC_dom_sf"/>
</dbReference>
<reference evidence="7" key="2">
    <citation type="submission" date="2025-08" db="UniProtKB">
        <authorList>
            <consortium name="RefSeq"/>
        </authorList>
    </citation>
    <scope>IDENTIFICATION</scope>
    <source>
        <tissue evidence="7">Leaf</tissue>
    </source>
</reference>
<evidence type="ECO:0000259" key="5">
    <source>
        <dbReference type="PROSITE" id="PS51005"/>
    </source>
</evidence>
<dbReference type="OMA" id="YFFSSRY"/>
<evidence type="ECO:0000256" key="3">
    <source>
        <dbReference type="ARBA" id="ARBA00023163"/>
    </source>
</evidence>
<dbReference type="OrthoDB" id="676820at2759"/>
<dbReference type="PROSITE" id="PS51005">
    <property type="entry name" value="NAC"/>
    <property type="match status" value="1"/>
</dbReference>
<organism evidence="6 7">
    <name type="scientific">Nicotiana tabacum</name>
    <name type="common">Common tobacco</name>
    <dbReference type="NCBI Taxonomy" id="4097"/>
    <lineage>
        <taxon>Eukaryota</taxon>
        <taxon>Viridiplantae</taxon>
        <taxon>Streptophyta</taxon>
        <taxon>Embryophyta</taxon>
        <taxon>Tracheophyta</taxon>
        <taxon>Spermatophyta</taxon>
        <taxon>Magnoliopsida</taxon>
        <taxon>eudicotyledons</taxon>
        <taxon>Gunneridae</taxon>
        <taxon>Pentapetalae</taxon>
        <taxon>asterids</taxon>
        <taxon>lamiids</taxon>
        <taxon>Solanales</taxon>
        <taxon>Solanaceae</taxon>
        <taxon>Nicotianoideae</taxon>
        <taxon>Nicotianeae</taxon>
        <taxon>Nicotiana</taxon>
    </lineage>
</organism>
<feature type="domain" description="NAC" evidence="5">
    <location>
        <begin position="20"/>
        <end position="188"/>
    </location>
</feature>
<dbReference type="RefSeq" id="XP_016459881.1">
    <property type="nucleotide sequence ID" value="XM_016604395.1"/>
</dbReference>
<dbReference type="PANTHER" id="PTHR31719">
    <property type="entry name" value="NAC TRANSCRIPTION FACTOR 56"/>
    <property type="match status" value="1"/>
</dbReference>
<protein>
    <submittedName>
        <fullName evidence="7">NAC domain-containing protein 41 isoform X1</fullName>
    </submittedName>
    <submittedName>
        <fullName evidence="7">NAC domain-containing protein 83 isoform X1</fullName>
    </submittedName>
</protein>
<dbReference type="PaxDb" id="4097-A0A1S3Z663"/>
<dbReference type="GO" id="GO:0003677">
    <property type="term" value="F:DNA binding"/>
    <property type="evidence" value="ECO:0007669"/>
    <property type="project" value="UniProtKB-KW"/>
</dbReference>
<dbReference type="KEGG" id="nta:107783428"/>
<evidence type="ECO:0000313" key="7">
    <source>
        <dbReference type="RefSeq" id="XP_016459881.1"/>
    </source>
</evidence>
<proteinExistence type="predicted"/>
<keyword evidence="2" id="KW-0238">DNA-binding</keyword>
<keyword evidence="6" id="KW-1185">Reference proteome</keyword>
<dbReference type="STRING" id="4097.A0A1S3Z663"/>
<dbReference type="Pfam" id="PF02365">
    <property type="entry name" value="NAM"/>
    <property type="match status" value="1"/>
</dbReference>
<dbReference type="GO" id="GO:0006355">
    <property type="term" value="P:regulation of DNA-templated transcription"/>
    <property type="evidence" value="ECO:0007669"/>
    <property type="project" value="InterPro"/>
</dbReference>
<name>A0A1S3Z663_TOBAC</name>
<dbReference type="Proteomes" id="UP000790787">
    <property type="component" value="Chromosome 3"/>
</dbReference>
<keyword evidence="3" id="KW-0804">Transcription</keyword>
<dbReference type="SUPFAM" id="SSF101941">
    <property type="entry name" value="NAC domain"/>
    <property type="match status" value="1"/>
</dbReference>
<dbReference type="InterPro" id="IPR003441">
    <property type="entry name" value="NAC-dom"/>
</dbReference>
<dbReference type="PANTHER" id="PTHR31719:SF130">
    <property type="entry name" value="NAC DOMAIN-CONTAINING PROTEIN 18"/>
    <property type="match status" value="1"/>
</dbReference>
<gene>
    <name evidence="7" type="primary">LOC107783428</name>
</gene>
<evidence type="ECO:0000313" key="6">
    <source>
        <dbReference type="Proteomes" id="UP000790787"/>
    </source>
</evidence>
<accession>A0A1S3Z663</accession>
<dbReference type="GeneID" id="107783428"/>
<sequence>MEEQKECAKPTEGAVGSLNLPIGFRFRPTDEELLIHYLSRKIFSMPLPALIIPEILDVFDSFPSDLPAGDLREKRYFFSKANGDINSKGCSRLISGKDCSGYWKAVGQGQLIVVPISGSATTGISHQQQQRLLLGMKKVLRFYQTTRSDCLRTRWIMHQYSLVTISPSDQNVNMMQVGDWSVFRVYQKKLLISKNLRTKSNGFAEQCNIKTNTRKRPLNEVLKEKEVPI</sequence>
<reference evidence="6" key="1">
    <citation type="journal article" date="2014" name="Nat. Commun.">
        <title>The tobacco genome sequence and its comparison with those of tomato and potato.</title>
        <authorList>
            <person name="Sierro N."/>
            <person name="Battey J.N."/>
            <person name="Ouadi S."/>
            <person name="Bakaher N."/>
            <person name="Bovet L."/>
            <person name="Willig A."/>
            <person name="Goepfert S."/>
            <person name="Peitsch M.C."/>
            <person name="Ivanov N.V."/>
        </authorList>
    </citation>
    <scope>NUCLEOTIDE SEQUENCE [LARGE SCALE GENOMIC DNA]</scope>
</reference>
<keyword evidence="1" id="KW-0805">Transcription regulation</keyword>
<keyword evidence="4" id="KW-0539">Nucleus</keyword>
<dbReference type="Gene3D" id="2.170.150.80">
    <property type="entry name" value="NAC domain"/>
    <property type="match status" value="1"/>
</dbReference>